<dbReference type="AlphaFoldDB" id="A0A512IQD7"/>
<dbReference type="RefSeq" id="WP_147078820.1">
    <property type="nucleotide sequence ID" value="NZ_BJZT01000025.1"/>
</dbReference>
<comment type="caution">
    <text evidence="2">The sequence shown here is derived from an EMBL/GenBank/DDBJ whole genome shotgun (WGS) entry which is preliminary data.</text>
</comment>
<sequence length="113" mass="12465">MTPYRVGVWAPRVADGGVEEIRFFGTYAECDDEALRLVADGMPPDWRVDQVAGMLSRAEVDSLCLSPGEVRELSSFAIEDMLRPDQVGLDAESSDFRPHYPSPHDAGSSEHPK</sequence>
<proteinExistence type="predicted"/>
<name>A0A512IQD7_9HYPH</name>
<dbReference type="EMBL" id="BJZT01000025">
    <property type="protein sequence ID" value="GEO99941.1"/>
    <property type="molecule type" value="Genomic_DNA"/>
</dbReference>
<dbReference type="Proteomes" id="UP000321258">
    <property type="component" value="Unassembled WGS sequence"/>
</dbReference>
<organism evidence="2 3">
    <name type="scientific">Methylobacterium haplocladii</name>
    <dbReference type="NCBI Taxonomy" id="1176176"/>
    <lineage>
        <taxon>Bacteria</taxon>
        <taxon>Pseudomonadati</taxon>
        <taxon>Pseudomonadota</taxon>
        <taxon>Alphaproteobacteria</taxon>
        <taxon>Hyphomicrobiales</taxon>
        <taxon>Methylobacteriaceae</taxon>
        <taxon>Methylobacterium</taxon>
    </lineage>
</organism>
<evidence type="ECO:0000313" key="3">
    <source>
        <dbReference type="Proteomes" id="UP000321258"/>
    </source>
</evidence>
<keyword evidence="3" id="KW-1185">Reference proteome</keyword>
<evidence type="ECO:0000256" key="1">
    <source>
        <dbReference type="SAM" id="MobiDB-lite"/>
    </source>
</evidence>
<protein>
    <submittedName>
        <fullName evidence="2">Uncharacterized protein</fullName>
    </submittedName>
</protein>
<accession>A0A512IQD7</accession>
<feature type="region of interest" description="Disordered" evidence="1">
    <location>
        <begin position="87"/>
        <end position="113"/>
    </location>
</feature>
<gene>
    <name evidence="2" type="ORF">MHA02_23290</name>
</gene>
<reference evidence="2 3" key="1">
    <citation type="submission" date="2019-07" db="EMBL/GenBank/DDBJ databases">
        <title>Whole genome shotgun sequence of Methylobacterium haplocladii NBRC 107714.</title>
        <authorList>
            <person name="Hosoyama A."/>
            <person name="Uohara A."/>
            <person name="Ohji S."/>
            <person name="Ichikawa N."/>
        </authorList>
    </citation>
    <scope>NUCLEOTIDE SEQUENCE [LARGE SCALE GENOMIC DNA]</scope>
    <source>
        <strain evidence="2 3">NBRC 107714</strain>
    </source>
</reference>
<evidence type="ECO:0000313" key="2">
    <source>
        <dbReference type="EMBL" id="GEO99941.1"/>
    </source>
</evidence>